<comment type="caution">
    <text evidence="1">The sequence shown here is derived from an EMBL/GenBank/DDBJ whole genome shotgun (WGS) entry which is preliminary data.</text>
</comment>
<sequence length="205" mass="24384">MEKTIKEPYWGKEQLKERIKELEKNVMDLKVENVLSKKTISVKEEELKRLNELRHRDRLEYGTHGKAIKRYNQEVKNLKDQLSQGQNWFMKLVVPMLTTAVTNLMDKIYDINEDVIFPKVTRDYYKEGTTGLEFPWDRRQILESERLATEYSESSRRKEIPIAKLEYPPVDSPLLKQSVLIFLNKTKKRVQCMNLQEQACLILLH</sequence>
<organism evidence="1 2">
    <name type="scientific">Catharanthus roseus</name>
    <name type="common">Madagascar periwinkle</name>
    <name type="synonym">Vinca rosea</name>
    <dbReference type="NCBI Taxonomy" id="4058"/>
    <lineage>
        <taxon>Eukaryota</taxon>
        <taxon>Viridiplantae</taxon>
        <taxon>Streptophyta</taxon>
        <taxon>Embryophyta</taxon>
        <taxon>Tracheophyta</taxon>
        <taxon>Spermatophyta</taxon>
        <taxon>Magnoliopsida</taxon>
        <taxon>eudicotyledons</taxon>
        <taxon>Gunneridae</taxon>
        <taxon>Pentapetalae</taxon>
        <taxon>asterids</taxon>
        <taxon>lamiids</taxon>
        <taxon>Gentianales</taxon>
        <taxon>Apocynaceae</taxon>
        <taxon>Rauvolfioideae</taxon>
        <taxon>Vinceae</taxon>
        <taxon>Catharanthinae</taxon>
        <taxon>Catharanthus</taxon>
    </lineage>
</organism>
<dbReference type="EMBL" id="CM044704">
    <property type="protein sequence ID" value="KAI5668962.1"/>
    <property type="molecule type" value="Genomic_DNA"/>
</dbReference>
<gene>
    <name evidence="1" type="ORF">M9H77_18815</name>
</gene>
<keyword evidence="2" id="KW-1185">Reference proteome</keyword>
<proteinExistence type="predicted"/>
<reference evidence="2" key="1">
    <citation type="journal article" date="2023" name="Nat. Plants">
        <title>Single-cell RNA sequencing provides a high-resolution roadmap for understanding the multicellular compartmentation of specialized metabolism.</title>
        <authorList>
            <person name="Sun S."/>
            <person name="Shen X."/>
            <person name="Li Y."/>
            <person name="Li Y."/>
            <person name="Wang S."/>
            <person name="Li R."/>
            <person name="Zhang H."/>
            <person name="Shen G."/>
            <person name="Guo B."/>
            <person name="Wei J."/>
            <person name="Xu J."/>
            <person name="St-Pierre B."/>
            <person name="Chen S."/>
            <person name="Sun C."/>
        </authorList>
    </citation>
    <scope>NUCLEOTIDE SEQUENCE [LARGE SCALE GENOMIC DNA]</scope>
</reference>
<protein>
    <submittedName>
        <fullName evidence="1">Uncharacterized protein</fullName>
    </submittedName>
</protein>
<dbReference type="Proteomes" id="UP001060085">
    <property type="component" value="Linkage Group LG04"/>
</dbReference>
<evidence type="ECO:0000313" key="1">
    <source>
        <dbReference type="EMBL" id="KAI5668962.1"/>
    </source>
</evidence>
<evidence type="ECO:0000313" key="2">
    <source>
        <dbReference type="Proteomes" id="UP001060085"/>
    </source>
</evidence>
<name>A0ACC0B8P1_CATRO</name>
<accession>A0ACC0B8P1</accession>